<proteinExistence type="predicted"/>
<protein>
    <submittedName>
        <fullName evidence="1">Uncharacterized protein</fullName>
    </submittedName>
</protein>
<sequence>MGPTSVGPQITMSVTRVTPTDKKSPLSILSQVLEKILKKLYDMELIRRYSLDRVIIFFIISLVREALQSDTKEQPTYRSN</sequence>
<comment type="caution">
    <text evidence="1">The sequence shown here is derived from an EMBL/GenBank/DDBJ whole genome shotgun (WGS) entry which is preliminary data.</text>
</comment>
<gene>
    <name evidence="1" type="ORF">E2C01_057885</name>
</gene>
<dbReference type="EMBL" id="VSRR010021250">
    <property type="protein sequence ID" value="MPC63782.1"/>
    <property type="molecule type" value="Genomic_DNA"/>
</dbReference>
<organism evidence="1 2">
    <name type="scientific">Portunus trituberculatus</name>
    <name type="common">Swimming crab</name>
    <name type="synonym">Neptunus trituberculatus</name>
    <dbReference type="NCBI Taxonomy" id="210409"/>
    <lineage>
        <taxon>Eukaryota</taxon>
        <taxon>Metazoa</taxon>
        <taxon>Ecdysozoa</taxon>
        <taxon>Arthropoda</taxon>
        <taxon>Crustacea</taxon>
        <taxon>Multicrustacea</taxon>
        <taxon>Malacostraca</taxon>
        <taxon>Eumalacostraca</taxon>
        <taxon>Eucarida</taxon>
        <taxon>Decapoda</taxon>
        <taxon>Pleocyemata</taxon>
        <taxon>Brachyura</taxon>
        <taxon>Eubrachyura</taxon>
        <taxon>Portunoidea</taxon>
        <taxon>Portunidae</taxon>
        <taxon>Portuninae</taxon>
        <taxon>Portunus</taxon>
    </lineage>
</organism>
<reference evidence="1 2" key="1">
    <citation type="submission" date="2019-05" db="EMBL/GenBank/DDBJ databases">
        <title>Another draft genome of Portunus trituberculatus and its Hox gene families provides insights of decapod evolution.</title>
        <authorList>
            <person name="Jeong J.-H."/>
            <person name="Song I."/>
            <person name="Kim S."/>
            <person name="Choi T."/>
            <person name="Kim D."/>
            <person name="Ryu S."/>
            <person name="Kim W."/>
        </authorList>
    </citation>
    <scope>NUCLEOTIDE SEQUENCE [LARGE SCALE GENOMIC DNA]</scope>
    <source>
        <tissue evidence="1">Muscle</tissue>
    </source>
</reference>
<keyword evidence="2" id="KW-1185">Reference proteome</keyword>
<evidence type="ECO:0000313" key="2">
    <source>
        <dbReference type="Proteomes" id="UP000324222"/>
    </source>
</evidence>
<evidence type="ECO:0000313" key="1">
    <source>
        <dbReference type="EMBL" id="MPC63782.1"/>
    </source>
</evidence>
<accession>A0A5B7GY70</accession>
<dbReference type="AlphaFoldDB" id="A0A5B7GY70"/>
<name>A0A5B7GY70_PORTR</name>
<dbReference type="Proteomes" id="UP000324222">
    <property type="component" value="Unassembled WGS sequence"/>
</dbReference>